<accession>A0ABR8ECA2</accession>
<gene>
    <name evidence="1" type="ORF">H6G72_11645</name>
</gene>
<reference evidence="1 2" key="1">
    <citation type="journal article" date="2020" name="ISME J.">
        <title>Comparative genomics reveals insights into cyanobacterial evolution and habitat adaptation.</title>
        <authorList>
            <person name="Chen M.Y."/>
            <person name="Teng W.K."/>
            <person name="Zhao L."/>
            <person name="Hu C.X."/>
            <person name="Zhou Y.K."/>
            <person name="Han B.P."/>
            <person name="Song L.R."/>
            <person name="Shu W.S."/>
        </authorList>
    </citation>
    <scope>NUCLEOTIDE SEQUENCE [LARGE SCALE GENOMIC DNA]</scope>
    <source>
        <strain evidence="1 2">FACHB-1370</strain>
    </source>
</reference>
<evidence type="ECO:0000313" key="2">
    <source>
        <dbReference type="Proteomes" id="UP000641954"/>
    </source>
</evidence>
<name>A0ABR8ECA2_9CYAN</name>
<dbReference type="Pfam" id="PF04365">
    <property type="entry name" value="BrnT_toxin"/>
    <property type="match status" value="1"/>
</dbReference>
<organism evidence="1 2">
    <name type="scientific">Planktothricoides raciborskii FACHB-1370</name>
    <dbReference type="NCBI Taxonomy" id="2949576"/>
    <lineage>
        <taxon>Bacteria</taxon>
        <taxon>Bacillati</taxon>
        <taxon>Cyanobacteriota</taxon>
        <taxon>Cyanophyceae</taxon>
        <taxon>Oscillatoriophycideae</taxon>
        <taxon>Oscillatoriales</taxon>
        <taxon>Oscillatoriaceae</taxon>
        <taxon>Planktothricoides</taxon>
    </lineage>
</organism>
<dbReference type="Proteomes" id="UP000641954">
    <property type="component" value="Unassembled WGS sequence"/>
</dbReference>
<sequence>MNKITFQWDQQKNKINQEKHGISFEEAESVFFDDYAVQFWDEAHSQDEERFLLLGLSSKMRILLIVHCFREEDSIIRIISARKATKNESKEYRR</sequence>
<dbReference type="InterPro" id="IPR007460">
    <property type="entry name" value="BrnT_toxin"/>
</dbReference>
<proteinExistence type="predicted"/>
<dbReference type="InterPro" id="IPR038573">
    <property type="entry name" value="BrnT_sf"/>
</dbReference>
<protein>
    <submittedName>
        <fullName evidence="1">BrnT family toxin</fullName>
    </submittedName>
</protein>
<evidence type="ECO:0000313" key="1">
    <source>
        <dbReference type="EMBL" id="MBD2544479.1"/>
    </source>
</evidence>
<dbReference type="RefSeq" id="WP_054464673.1">
    <property type="nucleotide sequence ID" value="NZ_JACJSK010000013.1"/>
</dbReference>
<comment type="caution">
    <text evidence="1">The sequence shown here is derived from an EMBL/GenBank/DDBJ whole genome shotgun (WGS) entry which is preliminary data.</text>
</comment>
<dbReference type="EMBL" id="JACJSK010000013">
    <property type="protein sequence ID" value="MBD2544479.1"/>
    <property type="molecule type" value="Genomic_DNA"/>
</dbReference>
<keyword evidence="2" id="KW-1185">Reference proteome</keyword>
<dbReference type="Gene3D" id="3.10.450.530">
    <property type="entry name" value="Ribonuclease toxin, BrnT, of type II toxin-antitoxin system"/>
    <property type="match status" value="1"/>
</dbReference>